<dbReference type="EMBL" id="JAESVB010000002">
    <property type="protein sequence ID" value="MCB8874945.1"/>
    <property type="molecule type" value="Genomic_DNA"/>
</dbReference>
<feature type="region of interest" description="Disordered" evidence="1">
    <location>
        <begin position="150"/>
        <end position="171"/>
    </location>
</feature>
<keyword evidence="2" id="KW-0472">Membrane</keyword>
<keyword evidence="4" id="KW-1185">Reference proteome</keyword>
<feature type="transmembrane region" description="Helical" evidence="2">
    <location>
        <begin position="32"/>
        <end position="57"/>
    </location>
</feature>
<feature type="compositionally biased region" description="Gly residues" evidence="1">
    <location>
        <begin position="95"/>
        <end position="109"/>
    </location>
</feature>
<feature type="region of interest" description="Disordered" evidence="1">
    <location>
        <begin position="92"/>
        <end position="112"/>
    </location>
</feature>
<dbReference type="RefSeq" id="WP_227320598.1">
    <property type="nucleotide sequence ID" value="NZ_JAESVB010000002.1"/>
</dbReference>
<feature type="compositionally biased region" description="Polar residues" evidence="1">
    <location>
        <begin position="162"/>
        <end position="171"/>
    </location>
</feature>
<dbReference type="Proteomes" id="UP000708298">
    <property type="component" value="Unassembled WGS sequence"/>
</dbReference>
<dbReference type="Pfam" id="PF11014">
    <property type="entry name" value="DUF2852"/>
    <property type="match status" value="1"/>
</dbReference>
<dbReference type="InterPro" id="IPR021273">
    <property type="entry name" value="DUF2852"/>
</dbReference>
<dbReference type="AlphaFoldDB" id="A0A963YQ84"/>
<evidence type="ECO:0000256" key="2">
    <source>
        <dbReference type="SAM" id="Phobius"/>
    </source>
</evidence>
<reference evidence="3" key="2">
    <citation type="submission" date="2021-01" db="EMBL/GenBank/DDBJ databases">
        <authorList>
            <person name="Mieszkin S."/>
            <person name="Pouder E."/>
            <person name="Alain K."/>
        </authorList>
    </citation>
    <scope>NUCLEOTIDE SEQUENCE</scope>
    <source>
        <strain evidence="3">HW T2.11</strain>
    </source>
</reference>
<gene>
    <name evidence="3" type="ORF">ASILVAE211_07105</name>
</gene>
<evidence type="ECO:0000256" key="1">
    <source>
        <dbReference type="SAM" id="MobiDB-lite"/>
    </source>
</evidence>
<feature type="compositionally biased region" description="Basic and acidic residues" evidence="1">
    <location>
        <begin position="150"/>
        <end position="161"/>
    </location>
</feature>
<keyword evidence="2" id="KW-1133">Transmembrane helix</keyword>
<accession>A0A963YQ84</accession>
<sequence length="171" mass="18499">MSGAANQGVFGQGPIWRDDARAYALWAISRPFMIAGAIIGFALWWPIGVLFLVFAVCNRRFGRLVFGMEPGGGGQGFRGGCWGGGPSGAPFGAWGRRGSGPGRPGGGSSGNQAFDDYRMATLRRLEEEQAEFTSFLDRLRFAKDKAEFDQFMDERRTRPESGNETGSSGQS</sequence>
<protein>
    <submittedName>
        <fullName evidence="3">DUF2852 domain-containing protein</fullName>
    </submittedName>
</protein>
<evidence type="ECO:0000313" key="3">
    <source>
        <dbReference type="EMBL" id="MCB8874945.1"/>
    </source>
</evidence>
<reference evidence="3" key="1">
    <citation type="journal article" date="2021" name="Microorganisms">
        <title>Acidisoma silvae sp. nov. and Acidisomacellulosilytica sp. nov., Two Acidophilic Bacteria Isolated from Decaying Wood, Hydrolyzing Cellulose and Producing Poly-3-hydroxybutyrate.</title>
        <authorList>
            <person name="Mieszkin S."/>
            <person name="Pouder E."/>
            <person name="Uroz S."/>
            <person name="Simon-Colin C."/>
            <person name="Alain K."/>
        </authorList>
    </citation>
    <scope>NUCLEOTIDE SEQUENCE</scope>
    <source>
        <strain evidence="3">HW T2.11</strain>
    </source>
</reference>
<evidence type="ECO:0000313" key="4">
    <source>
        <dbReference type="Proteomes" id="UP000708298"/>
    </source>
</evidence>
<comment type="caution">
    <text evidence="3">The sequence shown here is derived from an EMBL/GenBank/DDBJ whole genome shotgun (WGS) entry which is preliminary data.</text>
</comment>
<organism evidence="3 4">
    <name type="scientific">Acidisoma silvae</name>
    <dbReference type="NCBI Taxonomy" id="2802396"/>
    <lineage>
        <taxon>Bacteria</taxon>
        <taxon>Pseudomonadati</taxon>
        <taxon>Pseudomonadota</taxon>
        <taxon>Alphaproteobacteria</taxon>
        <taxon>Acetobacterales</taxon>
        <taxon>Acidocellaceae</taxon>
        <taxon>Acidisoma</taxon>
    </lineage>
</organism>
<keyword evidence="2" id="KW-0812">Transmembrane</keyword>
<name>A0A963YQ84_9PROT</name>
<proteinExistence type="predicted"/>